<evidence type="ECO:0000313" key="3">
    <source>
        <dbReference type="Proteomes" id="UP001172159"/>
    </source>
</evidence>
<accession>A0AA40ERT2</accession>
<evidence type="ECO:0008006" key="4">
    <source>
        <dbReference type="Google" id="ProtNLM"/>
    </source>
</evidence>
<sequence length="105" mass="12286">MRKFWCLWRCICCCICCFIPRRFLDGIINDNANNNNSTQNPAPLRTPDKHKSLRHNPVKLLHRNLALYQLLYKPARRNPVPYMSLQHNLVNLKLLSCNPEPSLTS</sequence>
<proteinExistence type="predicted"/>
<feature type="signal peptide" evidence="1">
    <location>
        <begin position="1"/>
        <end position="26"/>
    </location>
</feature>
<keyword evidence="1" id="KW-0732">Signal</keyword>
<comment type="caution">
    <text evidence="2">The sequence shown here is derived from an EMBL/GenBank/DDBJ whole genome shotgun (WGS) entry which is preliminary data.</text>
</comment>
<dbReference type="Proteomes" id="UP001172159">
    <property type="component" value="Unassembled WGS sequence"/>
</dbReference>
<evidence type="ECO:0000256" key="1">
    <source>
        <dbReference type="SAM" id="SignalP"/>
    </source>
</evidence>
<gene>
    <name evidence="2" type="ORF">B0T21DRAFT_357574</name>
</gene>
<reference evidence="2" key="1">
    <citation type="submission" date="2023-06" db="EMBL/GenBank/DDBJ databases">
        <title>Genome-scale phylogeny and comparative genomics of the fungal order Sordariales.</title>
        <authorList>
            <consortium name="Lawrence Berkeley National Laboratory"/>
            <person name="Hensen N."/>
            <person name="Bonometti L."/>
            <person name="Westerberg I."/>
            <person name="Brannstrom I.O."/>
            <person name="Guillou S."/>
            <person name="Cros-Aarteil S."/>
            <person name="Calhoun S."/>
            <person name="Haridas S."/>
            <person name="Kuo A."/>
            <person name="Mondo S."/>
            <person name="Pangilinan J."/>
            <person name="Riley R."/>
            <person name="Labutti K."/>
            <person name="Andreopoulos B."/>
            <person name="Lipzen A."/>
            <person name="Chen C."/>
            <person name="Yanf M."/>
            <person name="Daum C."/>
            <person name="Ng V."/>
            <person name="Clum A."/>
            <person name="Steindorff A."/>
            <person name="Ohm R."/>
            <person name="Martin F."/>
            <person name="Silar P."/>
            <person name="Natvig D."/>
            <person name="Lalanne C."/>
            <person name="Gautier V."/>
            <person name="Ament-Velasquez S.L."/>
            <person name="Kruys A."/>
            <person name="Hutchinson M.I."/>
            <person name="Powell A.J."/>
            <person name="Barry K."/>
            <person name="Miller A.N."/>
            <person name="Grigoriev I.V."/>
            <person name="Debuchy R."/>
            <person name="Gladieux P."/>
            <person name="Thoren M.H."/>
            <person name="Johannesson H."/>
        </authorList>
    </citation>
    <scope>NUCLEOTIDE SEQUENCE</scope>
    <source>
        <strain evidence="2">CBS 540.89</strain>
    </source>
</reference>
<protein>
    <recommendedName>
        <fullName evidence="4">Secreted protein</fullName>
    </recommendedName>
</protein>
<feature type="chain" id="PRO_5041292579" description="Secreted protein" evidence="1">
    <location>
        <begin position="27"/>
        <end position="105"/>
    </location>
</feature>
<name>A0AA40ERT2_9PEZI</name>
<organism evidence="2 3">
    <name type="scientific">Apiosordaria backusii</name>
    <dbReference type="NCBI Taxonomy" id="314023"/>
    <lineage>
        <taxon>Eukaryota</taxon>
        <taxon>Fungi</taxon>
        <taxon>Dikarya</taxon>
        <taxon>Ascomycota</taxon>
        <taxon>Pezizomycotina</taxon>
        <taxon>Sordariomycetes</taxon>
        <taxon>Sordariomycetidae</taxon>
        <taxon>Sordariales</taxon>
        <taxon>Lasiosphaeriaceae</taxon>
        <taxon>Apiosordaria</taxon>
    </lineage>
</organism>
<keyword evidence="3" id="KW-1185">Reference proteome</keyword>
<dbReference type="AlphaFoldDB" id="A0AA40ERT2"/>
<evidence type="ECO:0000313" key="2">
    <source>
        <dbReference type="EMBL" id="KAK0744304.1"/>
    </source>
</evidence>
<dbReference type="EMBL" id="JAUKTV010000002">
    <property type="protein sequence ID" value="KAK0744304.1"/>
    <property type="molecule type" value="Genomic_DNA"/>
</dbReference>